<dbReference type="EMBL" id="LR134289">
    <property type="protein sequence ID" value="VEE04931.1"/>
    <property type="molecule type" value="Genomic_DNA"/>
</dbReference>
<gene>
    <name evidence="1" type="ORF">NCTC11432_00507</name>
</gene>
<accession>A0A448AXF6</accession>
<name>A0A448AXF6_CHRGE</name>
<dbReference type="Proteomes" id="UP000279227">
    <property type="component" value="Chromosome"/>
</dbReference>
<evidence type="ECO:0000313" key="2">
    <source>
        <dbReference type="Proteomes" id="UP000279227"/>
    </source>
</evidence>
<dbReference type="AlphaFoldDB" id="A0A448AXF6"/>
<proteinExistence type="predicted"/>
<evidence type="ECO:0000313" key="1">
    <source>
        <dbReference type="EMBL" id="VEE04931.1"/>
    </source>
</evidence>
<dbReference type="KEGG" id="cgle:NCTC11432_00507"/>
<reference evidence="1 2" key="1">
    <citation type="submission" date="2018-12" db="EMBL/GenBank/DDBJ databases">
        <authorList>
            <consortium name="Pathogen Informatics"/>
        </authorList>
    </citation>
    <scope>NUCLEOTIDE SEQUENCE [LARGE SCALE GENOMIC DNA]</scope>
    <source>
        <strain evidence="1 2">NCTC11432</strain>
    </source>
</reference>
<dbReference type="STRING" id="525257.HMPREF0204_13969"/>
<sequence length="58" mass="6532">MVSILVDNPRLGRSVDSTINNIGKGVDDLRELEAAAKNNFLLRGYFNKKKKVNKNNKN</sequence>
<organism evidence="1 2">
    <name type="scientific">Chryseobacterium gleum</name>
    <name type="common">Flavobacterium gleum</name>
    <dbReference type="NCBI Taxonomy" id="250"/>
    <lineage>
        <taxon>Bacteria</taxon>
        <taxon>Pseudomonadati</taxon>
        <taxon>Bacteroidota</taxon>
        <taxon>Flavobacteriia</taxon>
        <taxon>Flavobacteriales</taxon>
        <taxon>Weeksellaceae</taxon>
        <taxon>Chryseobacterium group</taxon>
        <taxon>Chryseobacterium</taxon>
    </lineage>
</organism>
<dbReference type="RefSeq" id="WP_002979750.1">
    <property type="nucleotide sequence ID" value="NZ_CP068486.1"/>
</dbReference>
<dbReference type="GeneID" id="93022320"/>
<protein>
    <submittedName>
        <fullName evidence="1">Uncharacterized protein</fullName>
    </submittedName>
</protein>